<dbReference type="AlphaFoldDB" id="A0A445CCD1"/>
<reference evidence="1 2" key="1">
    <citation type="submission" date="2019-01" db="EMBL/GenBank/DDBJ databases">
        <title>Sequencing of cultivated peanut Arachis hypogaea provides insights into genome evolution and oil improvement.</title>
        <authorList>
            <person name="Chen X."/>
        </authorList>
    </citation>
    <scope>NUCLEOTIDE SEQUENCE [LARGE SCALE GENOMIC DNA]</scope>
    <source>
        <strain evidence="2">cv. Fuhuasheng</strain>
        <tissue evidence="1">Leaves</tissue>
    </source>
</reference>
<comment type="caution">
    <text evidence="1">The sequence shown here is derived from an EMBL/GenBank/DDBJ whole genome shotgun (WGS) entry which is preliminary data.</text>
</comment>
<gene>
    <name evidence="1" type="ORF">Ahy_A07g034642</name>
</gene>
<proteinExistence type="predicted"/>
<accession>A0A445CCD1</accession>
<protein>
    <submittedName>
        <fullName evidence="1">Uncharacterized protein</fullName>
    </submittedName>
</protein>
<organism evidence="1 2">
    <name type="scientific">Arachis hypogaea</name>
    <name type="common">Peanut</name>
    <dbReference type="NCBI Taxonomy" id="3818"/>
    <lineage>
        <taxon>Eukaryota</taxon>
        <taxon>Viridiplantae</taxon>
        <taxon>Streptophyta</taxon>
        <taxon>Embryophyta</taxon>
        <taxon>Tracheophyta</taxon>
        <taxon>Spermatophyta</taxon>
        <taxon>Magnoliopsida</taxon>
        <taxon>eudicotyledons</taxon>
        <taxon>Gunneridae</taxon>
        <taxon>Pentapetalae</taxon>
        <taxon>rosids</taxon>
        <taxon>fabids</taxon>
        <taxon>Fabales</taxon>
        <taxon>Fabaceae</taxon>
        <taxon>Papilionoideae</taxon>
        <taxon>50 kb inversion clade</taxon>
        <taxon>dalbergioids sensu lato</taxon>
        <taxon>Dalbergieae</taxon>
        <taxon>Pterocarpus clade</taxon>
        <taxon>Arachis</taxon>
    </lineage>
</organism>
<keyword evidence="2" id="KW-1185">Reference proteome</keyword>
<evidence type="ECO:0000313" key="2">
    <source>
        <dbReference type="Proteomes" id="UP000289738"/>
    </source>
</evidence>
<dbReference type="EMBL" id="SDMP01000007">
    <property type="protein sequence ID" value="RYR48600.1"/>
    <property type="molecule type" value="Genomic_DNA"/>
</dbReference>
<sequence>MEGTANLVVYRKGEIIRNTHEGVRFVCCSMYHDIHGASERFLSKYGERYVEESEQYFVPKSEAYGIQNDLDIEDDIAADFEATYEAGDEDEDGDIGVKAATKNVMALLIMRTESSELEWNIILECRLSQQLEVTLSLEESTTMCMSLSHRRSMQNARCMGVGAIGLSDPT</sequence>
<name>A0A445CCD1_ARAHY</name>
<dbReference type="Proteomes" id="UP000289738">
    <property type="component" value="Chromosome A07"/>
</dbReference>
<evidence type="ECO:0000313" key="1">
    <source>
        <dbReference type="EMBL" id="RYR48600.1"/>
    </source>
</evidence>